<feature type="chain" id="PRO_5045320685" evidence="2">
    <location>
        <begin position="18"/>
        <end position="371"/>
    </location>
</feature>
<gene>
    <name evidence="3" type="ORF">CSSPJE1EN2_LOCUS15020</name>
</gene>
<keyword evidence="1" id="KW-0472">Membrane</keyword>
<dbReference type="Proteomes" id="UP001497522">
    <property type="component" value="Chromosome 2"/>
</dbReference>
<organism evidence="3 4">
    <name type="scientific">Sphagnum jensenii</name>
    <dbReference type="NCBI Taxonomy" id="128206"/>
    <lineage>
        <taxon>Eukaryota</taxon>
        <taxon>Viridiplantae</taxon>
        <taxon>Streptophyta</taxon>
        <taxon>Embryophyta</taxon>
        <taxon>Bryophyta</taxon>
        <taxon>Sphagnophytina</taxon>
        <taxon>Sphagnopsida</taxon>
        <taxon>Sphagnales</taxon>
        <taxon>Sphagnaceae</taxon>
        <taxon>Sphagnum</taxon>
    </lineage>
</organism>
<proteinExistence type="predicted"/>
<evidence type="ECO:0000256" key="1">
    <source>
        <dbReference type="SAM" id="Phobius"/>
    </source>
</evidence>
<evidence type="ECO:0000256" key="2">
    <source>
        <dbReference type="SAM" id="SignalP"/>
    </source>
</evidence>
<keyword evidence="2" id="KW-0732">Signal</keyword>
<name>A0ABP1BC02_9BRYO</name>
<evidence type="ECO:0000313" key="4">
    <source>
        <dbReference type="Proteomes" id="UP001497522"/>
    </source>
</evidence>
<feature type="signal peptide" evidence="2">
    <location>
        <begin position="1"/>
        <end position="17"/>
    </location>
</feature>
<keyword evidence="1" id="KW-1133">Transmembrane helix</keyword>
<reference evidence="3 4" key="1">
    <citation type="submission" date="2024-03" db="EMBL/GenBank/DDBJ databases">
        <authorList>
            <consortium name="ELIXIR-Norway"/>
            <consortium name="Elixir Norway"/>
        </authorList>
    </citation>
    <scope>NUCLEOTIDE SEQUENCE [LARGE SCALE GENOMIC DNA]</scope>
</reference>
<accession>A0ABP1BC02</accession>
<feature type="transmembrane region" description="Helical" evidence="1">
    <location>
        <begin position="174"/>
        <end position="199"/>
    </location>
</feature>
<keyword evidence="4" id="KW-1185">Reference proteome</keyword>
<sequence length="371" mass="42748">MRSFFLFLSVLYAFTLAYNTAYSAIKAGVEFRCSFRRPGTILYTRQQMYVTELFGDFTNVAVVTPTGRATVSFDEIFLAGSHFSDVQIFERGAQVGILELPFTHSSLVNDVYVNWTIDGYYSIRPILTFFRANQTTYNTMVVEEYNNTFGNVAYHNYLDVTFTTQSTNCQMTNMFYALVFSIYAFLVLIMIVIACLTLIESYKRNIFLRWVKKALWWVSSSNWYSQIDFCNEMTGEPTYYKDGDPYISLEKERLVTGADHGSSFLSGSGVDSFNVKGKYVSIGENGVQYLDTNKGVHPEVYTMEEPQKNDLRIYLREIMGDPKLVCVDETLTHHYKVVDVIKKLSEREGIRLCKRVTKRHFIALDMTHEDP</sequence>
<keyword evidence="1" id="KW-0812">Transmembrane</keyword>
<evidence type="ECO:0000313" key="3">
    <source>
        <dbReference type="EMBL" id="CAK9872423.1"/>
    </source>
</evidence>
<dbReference type="EMBL" id="OZ023703">
    <property type="protein sequence ID" value="CAK9872423.1"/>
    <property type="molecule type" value="Genomic_DNA"/>
</dbReference>
<protein>
    <submittedName>
        <fullName evidence="3">Uncharacterized protein</fullName>
    </submittedName>
</protein>